<dbReference type="Proteomes" id="UP000198639">
    <property type="component" value="Unassembled WGS sequence"/>
</dbReference>
<dbReference type="AlphaFoldDB" id="A0A1I1VLK9"/>
<dbReference type="OrthoDB" id="7873006at2"/>
<gene>
    <name evidence="1" type="ORF">SAMN05216204_14027</name>
</gene>
<dbReference type="STRING" id="1164594.SAMN05216204_14027"/>
<reference evidence="2" key="1">
    <citation type="submission" date="2016-10" db="EMBL/GenBank/DDBJ databases">
        <authorList>
            <person name="Varghese N."/>
            <person name="Submissions S."/>
        </authorList>
    </citation>
    <scope>NUCLEOTIDE SEQUENCE [LARGE SCALE GENOMIC DNA]</scope>
    <source>
        <strain evidence="2">CGMCC 1.12041</strain>
    </source>
</reference>
<evidence type="ECO:0000313" key="1">
    <source>
        <dbReference type="EMBL" id="SFD83675.1"/>
    </source>
</evidence>
<dbReference type="NCBIfam" id="NF047331">
    <property type="entry name" value="phage_HTJ"/>
    <property type="match status" value="1"/>
</dbReference>
<evidence type="ECO:0000313" key="2">
    <source>
        <dbReference type="Proteomes" id="UP000198639"/>
    </source>
</evidence>
<organism evidence="1 2">
    <name type="scientific">Massilia yuzhufengensis</name>
    <dbReference type="NCBI Taxonomy" id="1164594"/>
    <lineage>
        <taxon>Bacteria</taxon>
        <taxon>Pseudomonadati</taxon>
        <taxon>Pseudomonadota</taxon>
        <taxon>Betaproteobacteria</taxon>
        <taxon>Burkholderiales</taxon>
        <taxon>Oxalobacteraceae</taxon>
        <taxon>Telluria group</taxon>
        <taxon>Massilia</taxon>
    </lineage>
</organism>
<accession>A0A1I1VLK9</accession>
<dbReference type="EMBL" id="FOLD01000040">
    <property type="protein sequence ID" value="SFD83675.1"/>
    <property type="molecule type" value="Genomic_DNA"/>
</dbReference>
<protein>
    <recommendedName>
        <fullName evidence="3">GpW protein</fullName>
    </recommendedName>
</protein>
<keyword evidence="2" id="KW-1185">Reference proteome</keyword>
<name>A0A1I1VLK9_9BURK</name>
<evidence type="ECO:0008006" key="3">
    <source>
        <dbReference type="Google" id="ProtNLM"/>
    </source>
</evidence>
<proteinExistence type="predicted"/>
<dbReference type="RefSeq" id="WP_091876853.1">
    <property type="nucleotide sequence ID" value="NZ_FOLD01000040.1"/>
</dbReference>
<sequence>MAISQSDLDALDAAIASGALVVEFDGRKLTYQNTAQLIAARDHTAKVLSGGMQNRGPRLFNFRFTTSRGD</sequence>